<dbReference type="GO" id="GO:0003677">
    <property type="term" value="F:DNA binding"/>
    <property type="evidence" value="ECO:0007669"/>
    <property type="project" value="UniProtKB-KW"/>
</dbReference>
<dbReference type="Gene3D" id="1.10.10.10">
    <property type="entry name" value="Winged helix-like DNA-binding domain superfamily/Winged helix DNA-binding domain"/>
    <property type="match status" value="1"/>
</dbReference>
<feature type="domain" description="HTH arsR-type" evidence="1">
    <location>
        <begin position="14"/>
        <end position="89"/>
    </location>
</feature>
<proteinExistence type="predicted"/>
<protein>
    <submittedName>
        <fullName evidence="2">DNA-binding transcriptional ArsR family regulator</fullName>
    </submittedName>
</protein>
<sequence>MVEQAKEREVRDVATLKALADPLRLAILTALMRRDPEPLSVKEIAADLGEAPTKLYRHIKQLEQCALILVAETRLVSGIVESRYLAAQHSLRLSPDVFADDDGQDRPEALGAMLAALDMIRSDFQGHFRSGRLDMATRQDGTRSPGKFAHFTKRVRPERVVRLRNQLDSLLDELAEEPDSTDEDAVDITLVALLYALRPANGAEQQ</sequence>
<dbReference type="InterPro" id="IPR011991">
    <property type="entry name" value="ArsR-like_HTH"/>
</dbReference>
<dbReference type="RefSeq" id="WP_253796805.1">
    <property type="nucleotide sequence ID" value="NZ_BAAAUB010000001.1"/>
</dbReference>
<keyword evidence="3" id="KW-1185">Reference proteome</keyword>
<comment type="caution">
    <text evidence="2">The sequence shown here is derived from an EMBL/GenBank/DDBJ whole genome shotgun (WGS) entry which is preliminary data.</text>
</comment>
<evidence type="ECO:0000313" key="3">
    <source>
        <dbReference type="Proteomes" id="UP001206483"/>
    </source>
</evidence>
<dbReference type="CDD" id="cd00090">
    <property type="entry name" value="HTH_ARSR"/>
    <property type="match status" value="1"/>
</dbReference>
<dbReference type="Pfam" id="PF12840">
    <property type="entry name" value="HTH_20"/>
    <property type="match status" value="1"/>
</dbReference>
<evidence type="ECO:0000313" key="2">
    <source>
        <dbReference type="EMBL" id="MCP2309594.1"/>
    </source>
</evidence>
<dbReference type="SMART" id="SM00418">
    <property type="entry name" value="HTH_ARSR"/>
    <property type="match status" value="1"/>
</dbReference>
<dbReference type="InterPro" id="IPR036388">
    <property type="entry name" value="WH-like_DNA-bd_sf"/>
</dbReference>
<dbReference type="SUPFAM" id="SSF46785">
    <property type="entry name" value="Winged helix' DNA-binding domain"/>
    <property type="match status" value="1"/>
</dbReference>
<evidence type="ECO:0000259" key="1">
    <source>
        <dbReference type="SMART" id="SM00418"/>
    </source>
</evidence>
<dbReference type="InterPro" id="IPR036390">
    <property type="entry name" value="WH_DNA-bd_sf"/>
</dbReference>
<dbReference type="InterPro" id="IPR001845">
    <property type="entry name" value="HTH_ArsR_DNA-bd_dom"/>
</dbReference>
<keyword evidence="2" id="KW-0238">DNA-binding</keyword>
<accession>A0ABT1IWS3</accession>
<organism evidence="2 3">
    <name type="scientific">Kitasatospora paracochleata</name>
    <dbReference type="NCBI Taxonomy" id="58354"/>
    <lineage>
        <taxon>Bacteria</taxon>
        <taxon>Bacillati</taxon>
        <taxon>Actinomycetota</taxon>
        <taxon>Actinomycetes</taxon>
        <taxon>Kitasatosporales</taxon>
        <taxon>Streptomycetaceae</taxon>
        <taxon>Kitasatospora</taxon>
    </lineage>
</organism>
<name>A0ABT1IWS3_9ACTN</name>
<reference evidence="2 3" key="1">
    <citation type="submission" date="2022-06" db="EMBL/GenBank/DDBJ databases">
        <title>Sequencing the genomes of 1000 actinobacteria strains.</title>
        <authorList>
            <person name="Klenk H.-P."/>
        </authorList>
    </citation>
    <scope>NUCLEOTIDE SEQUENCE [LARGE SCALE GENOMIC DNA]</scope>
    <source>
        <strain evidence="2 3">DSM 41656</strain>
    </source>
</reference>
<gene>
    <name evidence="2" type="ORF">FHR36_002727</name>
</gene>
<dbReference type="Proteomes" id="UP001206483">
    <property type="component" value="Unassembled WGS sequence"/>
</dbReference>
<dbReference type="EMBL" id="JAMZDX010000003">
    <property type="protein sequence ID" value="MCP2309594.1"/>
    <property type="molecule type" value="Genomic_DNA"/>
</dbReference>